<evidence type="ECO:0000256" key="11">
    <source>
        <dbReference type="ARBA" id="ARBA00023236"/>
    </source>
</evidence>
<dbReference type="PANTHER" id="PTHR33516">
    <property type="entry name" value="LEXA REPRESSOR"/>
    <property type="match status" value="1"/>
</dbReference>
<dbReference type="GO" id="GO:0045892">
    <property type="term" value="P:negative regulation of DNA-templated transcription"/>
    <property type="evidence" value="ECO:0007669"/>
    <property type="project" value="InterPro"/>
</dbReference>
<dbReference type="InterPro" id="IPR039418">
    <property type="entry name" value="LexA-like"/>
</dbReference>
<keyword evidence="2" id="KW-0678">Repressor</keyword>
<dbReference type="Gene3D" id="2.10.109.10">
    <property type="entry name" value="Umud Fragment, subunit A"/>
    <property type="match status" value="1"/>
</dbReference>
<evidence type="ECO:0000256" key="3">
    <source>
        <dbReference type="ARBA" id="ARBA00022705"/>
    </source>
</evidence>
<dbReference type="AlphaFoldDB" id="A0A1Z4JLG5"/>
<evidence type="ECO:0000256" key="7">
    <source>
        <dbReference type="ARBA" id="ARBA00023015"/>
    </source>
</evidence>
<reference evidence="15 16" key="1">
    <citation type="submission" date="2017-06" db="EMBL/GenBank/DDBJ databases">
        <title>Genome sequencing of cyanobaciteial culture collection at National Institute for Environmental Studies (NIES).</title>
        <authorList>
            <person name="Hirose Y."/>
            <person name="Shimura Y."/>
            <person name="Fujisawa T."/>
            <person name="Nakamura Y."/>
            <person name="Kawachi M."/>
        </authorList>
    </citation>
    <scope>NUCLEOTIDE SEQUENCE [LARGE SCALE GENOMIC DNA]</scope>
    <source>
        <strain evidence="15 16">NIES-2135</strain>
    </source>
</reference>
<dbReference type="Proteomes" id="UP000217895">
    <property type="component" value="Chromosome"/>
</dbReference>
<dbReference type="Gene3D" id="1.10.10.10">
    <property type="entry name" value="Winged helix-like DNA-binding domain superfamily/Winged helix DNA-binding domain"/>
    <property type="match status" value="1"/>
</dbReference>
<dbReference type="GO" id="GO:0003677">
    <property type="term" value="F:DNA binding"/>
    <property type="evidence" value="ECO:0007669"/>
    <property type="project" value="UniProtKB-KW"/>
</dbReference>
<comment type="similarity">
    <text evidence="1 12">Belongs to the peptidase S24 family.</text>
</comment>
<evidence type="ECO:0000256" key="2">
    <source>
        <dbReference type="ARBA" id="ARBA00022491"/>
    </source>
</evidence>
<accession>A0A1Z4JLG5</accession>
<evidence type="ECO:0000256" key="12">
    <source>
        <dbReference type="RuleBase" id="RU003991"/>
    </source>
</evidence>
<dbReference type="NCBIfam" id="TIGR00498">
    <property type="entry name" value="lexA"/>
    <property type="match status" value="1"/>
</dbReference>
<dbReference type="InterPro" id="IPR006200">
    <property type="entry name" value="LexA"/>
</dbReference>
<dbReference type="Pfam" id="PF00717">
    <property type="entry name" value="Peptidase_S24"/>
    <property type="match status" value="1"/>
</dbReference>
<keyword evidence="9" id="KW-0804">Transcription</keyword>
<feature type="domain" description="Peptidase S24/S26A/S26B/S26C" evidence="13">
    <location>
        <begin position="77"/>
        <end position="202"/>
    </location>
</feature>
<dbReference type="InterPro" id="IPR036390">
    <property type="entry name" value="WH_DNA-bd_sf"/>
</dbReference>
<keyword evidence="16" id="KW-1185">Reference proteome</keyword>
<feature type="domain" description="LexA repressor DNA-binding" evidence="14">
    <location>
        <begin position="1"/>
        <end position="62"/>
    </location>
</feature>
<dbReference type="InterPro" id="IPR015927">
    <property type="entry name" value="Peptidase_S24_S26A/B/C"/>
</dbReference>
<dbReference type="InterPro" id="IPR006199">
    <property type="entry name" value="LexA_DNA-bd_dom"/>
</dbReference>
<dbReference type="InterPro" id="IPR036286">
    <property type="entry name" value="LexA/Signal_pep-like_sf"/>
</dbReference>
<dbReference type="PANTHER" id="PTHR33516:SF2">
    <property type="entry name" value="LEXA REPRESSOR-RELATED"/>
    <property type="match status" value="1"/>
</dbReference>
<evidence type="ECO:0000256" key="9">
    <source>
        <dbReference type="ARBA" id="ARBA00023163"/>
    </source>
</evidence>
<sequence length="210" mass="23318">MLELSPPKQKLLDWLEDYIDRYHAVPSYGEMAAALGYKSKDTIRFHLTDLRAAGYVAWKEGSVKSLVICKPRSRTIPILGVIAAGGLVETFPDSEIDEFVDISTLPHFVGKRRTQMQEYFALRVKGDSMIGAAIADGDVVILRKTSEPKSIQNGEIVAARFETQTTLKHLFWSGDQIILQPANPSYPVIEKRAEDVAIEGIFVGLVRGLV</sequence>
<dbReference type="SUPFAM" id="SSF46785">
    <property type="entry name" value="Winged helix' DNA-binding domain"/>
    <property type="match status" value="1"/>
</dbReference>
<keyword evidence="6 12" id="KW-0068">Autocatalytic cleavage</keyword>
<evidence type="ECO:0000256" key="1">
    <source>
        <dbReference type="ARBA" id="ARBA00007484"/>
    </source>
</evidence>
<dbReference type="PRINTS" id="PR00726">
    <property type="entry name" value="LEXASERPTASE"/>
</dbReference>
<keyword evidence="7" id="KW-0805">Transcription regulation</keyword>
<keyword evidence="11" id="KW-0742">SOS response</keyword>
<evidence type="ECO:0000256" key="4">
    <source>
        <dbReference type="ARBA" id="ARBA00022763"/>
    </source>
</evidence>
<keyword evidence="4" id="KW-0227">DNA damage</keyword>
<evidence type="ECO:0000313" key="16">
    <source>
        <dbReference type="Proteomes" id="UP000217895"/>
    </source>
</evidence>
<evidence type="ECO:0000256" key="5">
    <source>
        <dbReference type="ARBA" id="ARBA00022801"/>
    </source>
</evidence>
<dbReference type="InterPro" id="IPR006197">
    <property type="entry name" value="Peptidase_S24_LexA"/>
</dbReference>
<evidence type="ECO:0000313" key="15">
    <source>
        <dbReference type="EMBL" id="BAY57602.1"/>
    </source>
</evidence>
<gene>
    <name evidence="15" type="ORF">NIES2135_44720</name>
</gene>
<keyword evidence="10" id="KW-0234">DNA repair</keyword>
<dbReference type="Pfam" id="PF01726">
    <property type="entry name" value="LexA_DNA_bind"/>
    <property type="match status" value="1"/>
</dbReference>
<dbReference type="InterPro" id="IPR036388">
    <property type="entry name" value="WH-like_DNA-bd_sf"/>
</dbReference>
<evidence type="ECO:0000259" key="13">
    <source>
        <dbReference type="Pfam" id="PF00717"/>
    </source>
</evidence>
<dbReference type="GO" id="GO:0009432">
    <property type="term" value="P:SOS response"/>
    <property type="evidence" value="ECO:0007669"/>
    <property type="project" value="UniProtKB-KW"/>
</dbReference>
<evidence type="ECO:0000256" key="10">
    <source>
        <dbReference type="ARBA" id="ARBA00023204"/>
    </source>
</evidence>
<organism evidence="15 16">
    <name type="scientific">Leptolyngbya boryana NIES-2135</name>
    <dbReference type="NCBI Taxonomy" id="1973484"/>
    <lineage>
        <taxon>Bacteria</taxon>
        <taxon>Bacillati</taxon>
        <taxon>Cyanobacteriota</taxon>
        <taxon>Cyanophyceae</taxon>
        <taxon>Leptolyngbyales</taxon>
        <taxon>Leptolyngbyaceae</taxon>
        <taxon>Leptolyngbya group</taxon>
        <taxon>Leptolyngbya</taxon>
    </lineage>
</organism>
<proteinExistence type="inferred from homology"/>
<dbReference type="SUPFAM" id="SSF51306">
    <property type="entry name" value="LexA/Signal peptidase"/>
    <property type="match status" value="1"/>
</dbReference>
<dbReference type="InterPro" id="IPR050077">
    <property type="entry name" value="LexA_repressor"/>
</dbReference>
<dbReference type="GO" id="GO:0006281">
    <property type="term" value="P:DNA repair"/>
    <property type="evidence" value="ECO:0007669"/>
    <property type="project" value="UniProtKB-KW"/>
</dbReference>
<evidence type="ECO:0000256" key="6">
    <source>
        <dbReference type="ARBA" id="ARBA00022813"/>
    </source>
</evidence>
<evidence type="ECO:0000259" key="14">
    <source>
        <dbReference type="Pfam" id="PF01726"/>
    </source>
</evidence>
<dbReference type="GO" id="GO:0004252">
    <property type="term" value="F:serine-type endopeptidase activity"/>
    <property type="evidence" value="ECO:0007669"/>
    <property type="project" value="InterPro"/>
</dbReference>
<evidence type="ECO:0000256" key="8">
    <source>
        <dbReference type="ARBA" id="ARBA00023125"/>
    </source>
</evidence>
<dbReference type="GO" id="GO:0006508">
    <property type="term" value="P:proteolysis"/>
    <property type="evidence" value="ECO:0007669"/>
    <property type="project" value="InterPro"/>
</dbReference>
<keyword evidence="8" id="KW-0238">DNA-binding</keyword>
<dbReference type="GO" id="GO:0006260">
    <property type="term" value="P:DNA replication"/>
    <property type="evidence" value="ECO:0007669"/>
    <property type="project" value="UniProtKB-KW"/>
</dbReference>
<keyword evidence="5 12" id="KW-0378">Hydrolase</keyword>
<name>A0A1Z4JLG5_LEPBY</name>
<keyword evidence="3" id="KW-0235">DNA replication</keyword>
<protein>
    <submittedName>
        <fullName evidence="15">SOS-response transcriptional repressor, LexA</fullName>
    </submittedName>
</protein>
<dbReference type="EMBL" id="AP018203">
    <property type="protein sequence ID" value="BAY57602.1"/>
    <property type="molecule type" value="Genomic_DNA"/>
</dbReference>
<dbReference type="CDD" id="cd06529">
    <property type="entry name" value="S24_LexA-like"/>
    <property type="match status" value="1"/>
</dbReference>